<feature type="binding site" evidence="6">
    <location>
        <position position="92"/>
    </location>
    <ligand>
        <name>substrate</name>
    </ligand>
</feature>
<proteinExistence type="inferred from homology"/>
<evidence type="ECO:0000256" key="3">
    <source>
        <dbReference type="ARBA" id="ARBA00023002"/>
    </source>
</evidence>
<dbReference type="RefSeq" id="WP_015022333.1">
    <property type="nucleotide sequence ID" value="NZ_CP017696.1"/>
</dbReference>
<feature type="binding site" evidence="6">
    <location>
        <position position="380"/>
    </location>
    <ligand>
        <name>substrate</name>
    </ligand>
</feature>
<dbReference type="FunFam" id="3.40.50.10860:FF:000002">
    <property type="entry name" value="Glutamate dehydrogenase"/>
    <property type="match status" value="1"/>
</dbReference>
<name>A0AAD0AAF6_9BIFI</name>
<dbReference type="SUPFAM" id="SSF53223">
    <property type="entry name" value="Aminoacid dehydrogenase-like, N-terminal domain"/>
    <property type="match status" value="1"/>
</dbReference>
<dbReference type="Pfam" id="PF00208">
    <property type="entry name" value="ELFV_dehydrog"/>
    <property type="match status" value="1"/>
</dbReference>
<feature type="binding site" evidence="6">
    <location>
        <position position="211"/>
    </location>
    <ligand>
        <name>NAD(+)</name>
        <dbReference type="ChEBI" id="CHEBI:57540"/>
    </ligand>
</feature>
<dbReference type="GO" id="GO:0000166">
    <property type="term" value="F:nucleotide binding"/>
    <property type="evidence" value="ECO:0007669"/>
    <property type="project" value="UniProtKB-KW"/>
</dbReference>
<dbReference type="InterPro" id="IPR033922">
    <property type="entry name" value="NAD_bind_Glu_DH"/>
</dbReference>
<sequence length="448" mass="49200">MLTNEYIKRVYQQVEKRDGDQPEFLQAVREVFSSLEPVVERHPEYEANGVLERLVEPERAVKFRVAWTDDQGHVQVNRGYRIQFNSAIGPYKGGLRFHPTVTESVIKFLGFEQILKNSLTGLPMGGAKGGSDFDPKGRSDAEVMRFCQAFMTELQRHIGQFTDVPAGDINVGSREIGYLFGQYKRIRDEYSGVLTGKDLTFGGSLARTEATGYGLCYYTQEALQTLRKDSFQGKTVVISGSGNVAIFATEKAQQLGAKVVTASDSNGYVYDPNGIDLDVVKDIKLGHRGRIREYADRVDSAEYHEGCKGVWTVPCDIALPCATQNEIDGESAKTLVANGCTVVCEGANMPSTPEAIQVYQDNKVLYGPAKAANAGGVAVSGLEMSQNSLRLQWTFDEVDQRLKDIMTGIFQKSYQASKEYGHEGDLMLGANVAGFTKVADAMVAQGIL</sequence>
<gene>
    <name evidence="10" type="ORF">BA20089_05930</name>
</gene>
<dbReference type="PANTHER" id="PTHR43571:SF1">
    <property type="entry name" value="NADP-SPECIFIC GLUTAMATE DEHYDROGENASE 1-RELATED"/>
    <property type="match status" value="1"/>
</dbReference>
<dbReference type="NCBIfam" id="NF006929">
    <property type="entry name" value="PRK09414.1"/>
    <property type="match status" value="1"/>
</dbReference>
<dbReference type="InterPro" id="IPR006096">
    <property type="entry name" value="Glu/Leu/Phe/Val/Trp_DH_C"/>
</dbReference>
<dbReference type="Pfam" id="PF02812">
    <property type="entry name" value="ELFV_dehydrog_N"/>
    <property type="match status" value="1"/>
</dbReference>
<feature type="binding site" evidence="6">
    <location>
        <position position="243"/>
    </location>
    <ligand>
        <name>NAD(+)</name>
        <dbReference type="ChEBI" id="CHEBI:57540"/>
    </ligand>
</feature>
<evidence type="ECO:0000256" key="7">
    <source>
        <dbReference type="PIRSR" id="PIRSR000185-3"/>
    </source>
</evidence>
<dbReference type="CDD" id="cd05313">
    <property type="entry name" value="NAD_bind_2_Glu_DH"/>
    <property type="match status" value="1"/>
</dbReference>
<evidence type="ECO:0000259" key="9">
    <source>
        <dbReference type="SMART" id="SM00839"/>
    </source>
</evidence>
<feature type="site" description="Important for catalysis" evidence="7">
    <location>
        <position position="168"/>
    </location>
</feature>
<dbReference type="Proteomes" id="UP000224056">
    <property type="component" value="Chromosome"/>
</dbReference>
<feature type="domain" description="Glutamate/phenylalanine/leucine/valine/L-tryptophan dehydrogenase C-terminal" evidence="9">
    <location>
        <begin position="204"/>
        <end position="446"/>
    </location>
</feature>
<dbReference type="GO" id="GO:0004354">
    <property type="term" value="F:glutamate dehydrogenase (NADP+) activity"/>
    <property type="evidence" value="ECO:0007669"/>
    <property type="project" value="TreeGrafter"/>
</dbReference>
<feature type="binding site" evidence="6">
    <location>
        <position position="116"/>
    </location>
    <ligand>
        <name>substrate</name>
    </ligand>
</feature>
<dbReference type="InterPro" id="IPR046346">
    <property type="entry name" value="Aminoacid_DH-like_N_sf"/>
</dbReference>
<dbReference type="AlphaFoldDB" id="A0AAD0AAF6"/>
<evidence type="ECO:0000256" key="6">
    <source>
        <dbReference type="PIRSR" id="PIRSR000185-2"/>
    </source>
</evidence>
<dbReference type="SMART" id="SM00839">
    <property type="entry name" value="ELFV_dehydrog"/>
    <property type="match status" value="1"/>
</dbReference>
<reference evidence="10 11" key="1">
    <citation type="submission" date="2016-10" db="EMBL/GenBank/DDBJ databases">
        <title>The whole genome sequencing and assembly of B. asteroides DSM 20089 strain.</title>
        <authorList>
            <person name="Lee Y.-J."/>
            <person name="Park M.-K."/>
            <person name="Yi H."/>
            <person name="Bahn Y.-S."/>
            <person name="Kim J.F."/>
            <person name="Lee D.-W."/>
        </authorList>
    </citation>
    <scope>NUCLEOTIDE SEQUENCE [LARGE SCALE GENOMIC DNA]</scope>
    <source>
        <strain evidence="10 11">DSM 20089</strain>
    </source>
</reference>
<dbReference type="FunFam" id="1.10.285.10:FF:000001">
    <property type="entry name" value="Glutamate dehydrogenase"/>
    <property type="match status" value="1"/>
</dbReference>
<dbReference type="PRINTS" id="PR00082">
    <property type="entry name" value="GLFDHDRGNASE"/>
</dbReference>
<dbReference type="PANTHER" id="PTHR43571">
    <property type="entry name" value="NADP-SPECIFIC GLUTAMATE DEHYDROGENASE 1-RELATED"/>
    <property type="match status" value="1"/>
</dbReference>
<dbReference type="PIRSF" id="PIRSF000185">
    <property type="entry name" value="Glu_DH"/>
    <property type="match status" value="1"/>
</dbReference>
<organism evidence="10 11">
    <name type="scientific">Bifidobacterium asteroides DSM 20089</name>
    <dbReference type="NCBI Taxonomy" id="1437594"/>
    <lineage>
        <taxon>Bacteria</taxon>
        <taxon>Bacillati</taxon>
        <taxon>Actinomycetota</taxon>
        <taxon>Actinomycetes</taxon>
        <taxon>Bifidobacteriales</taxon>
        <taxon>Bifidobacteriaceae</taxon>
        <taxon>Bifidobacterium</taxon>
    </lineage>
</organism>
<evidence type="ECO:0000313" key="11">
    <source>
        <dbReference type="Proteomes" id="UP000224056"/>
    </source>
</evidence>
<evidence type="ECO:0000256" key="2">
    <source>
        <dbReference type="ARBA" id="ARBA00011643"/>
    </source>
</evidence>
<dbReference type="SUPFAM" id="SSF51735">
    <property type="entry name" value="NAD(P)-binding Rossmann-fold domains"/>
    <property type="match status" value="1"/>
</dbReference>
<comment type="subunit">
    <text evidence="2">Homohexamer.</text>
</comment>
<dbReference type="InterPro" id="IPR033524">
    <property type="entry name" value="Glu/Leu/Phe/Val_DH_AS"/>
</dbReference>
<evidence type="ECO:0000256" key="8">
    <source>
        <dbReference type="RuleBase" id="RU004417"/>
    </source>
</evidence>
<dbReference type="Gene3D" id="3.40.50.720">
    <property type="entry name" value="NAD(P)-binding Rossmann-like Domain"/>
    <property type="match status" value="1"/>
</dbReference>
<dbReference type="Gene3D" id="3.40.50.10860">
    <property type="entry name" value="Leucine Dehydrogenase, chain A, domain 1"/>
    <property type="match status" value="1"/>
</dbReference>
<dbReference type="InterPro" id="IPR014362">
    <property type="entry name" value="Glu_DH"/>
</dbReference>
<dbReference type="FunFam" id="3.40.50.720:FF:000030">
    <property type="entry name" value="Glutamate dehydrogenase"/>
    <property type="match status" value="1"/>
</dbReference>
<keyword evidence="6" id="KW-0547">Nucleotide-binding</keyword>
<dbReference type="EMBL" id="CP017696">
    <property type="protein sequence ID" value="ATO41712.1"/>
    <property type="molecule type" value="Genomic_DNA"/>
</dbReference>
<accession>A0AAD0AAF6</accession>
<dbReference type="InterPro" id="IPR006095">
    <property type="entry name" value="Glu/Leu/Phe/Val/Trp_DH"/>
</dbReference>
<comment type="similarity">
    <text evidence="1 4 8">Belongs to the Glu/Leu/Phe/Val dehydrogenases family.</text>
</comment>
<evidence type="ECO:0000313" key="10">
    <source>
        <dbReference type="EMBL" id="ATO41712.1"/>
    </source>
</evidence>
<feature type="active site" description="Proton donor" evidence="5">
    <location>
        <position position="128"/>
    </location>
</feature>
<dbReference type="InterPro" id="IPR006097">
    <property type="entry name" value="Glu/Leu/Phe/Val/Trp_DH_dimer"/>
</dbReference>
<protein>
    <recommendedName>
        <fullName evidence="4">Glutamate dehydrogenase</fullName>
    </recommendedName>
</protein>
<dbReference type="PROSITE" id="PS00074">
    <property type="entry name" value="GLFV_DEHYDROGENASE"/>
    <property type="match status" value="1"/>
</dbReference>
<dbReference type="GeneID" id="93050914"/>
<dbReference type="GO" id="GO:0005829">
    <property type="term" value="C:cytosol"/>
    <property type="evidence" value="ECO:0007669"/>
    <property type="project" value="TreeGrafter"/>
</dbReference>
<feature type="binding site" evidence="6">
    <location>
        <position position="167"/>
    </location>
    <ligand>
        <name>substrate</name>
    </ligand>
</feature>
<evidence type="ECO:0000256" key="1">
    <source>
        <dbReference type="ARBA" id="ARBA00006382"/>
    </source>
</evidence>
<keyword evidence="6" id="KW-0520">NAD</keyword>
<dbReference type="InterPro" id="IPR050724">
    <property type="entry name" value="Glu_Leu_Phe_Val_DH"/>
</dbReference>
<feature type="binding site" evidence="6">
    <location>
        <position position="113"/>
    </location>
    <ligand>
        <name>substrate</name>
    </ligand>
</feature>
<keyword evidence="3 4" id="KW-0560">Oxidoreductase</keyword>
<evidence type="ECO:0000256" key="4">
    <source>
        <dbReference type="PIRNR" id="PIRNR000185"/>
    </source>
</evidence>
<dbReference type="InterPro" id="IPR036291">
    <property type="entry name" value="NAD(P)-bd_dom_sf"/>
</dbReference>
<dbReference type="Gene3D" id="1.10.285.10">
    <property type="entry name" value="Glutamate Dehydrogenase, chain A, domain 3"/>
    <property type="match status" value="2"/>
</dbReference>
<evidence type="ECO:0000256" key="5">
    <source>
        <dbReference type="PIRSR" id="PIRSR000185-1"/>
    </source>
</evidence>
<dbReference type="GO" id="GO:0006537">
    <property type="term" value="P:glutamate biosynthetic process"/>
    <property type="evidence" value="ECO:0007669"/>
    <property type="project" value="TreeGrafter"/>
</dbReference>